<keyword evidence="3 9" id="KW-0547">Nucleotide-binding</keyword>
<comment type="domain">
    <text evidence="9">Is composed of four functional domains: the N-terminal 5'-deoxyadenosylcobalamin binding region that is homologous to the small subunit of ICM (IcmB), a middle P-loop GTPase domain (MeaI) that likely acts as a chaperone for ICM, a structured linker region involved in dimer formation, and a C-terminal part that is homologous to the large substrate-binding subunit of ICM (IcmA).</text>
</comment>
<feature type="binding site" evidence="9">
    <location>
        <begin position="206"/>
        <end position="211"/>
    </location>
    <ligand>
        <name>GTP</name>
        <dbReference type="ChEBI" id="CHEBI:37565"/>
    </ligand>
</feature>
<dbReference type="GO" id="GO:0003924">
    <property type="term" value="F:GTPase activity"/>
    <property type="evidence" value="ECO:0007669"/>
    <property type="project" value="UniProtKB-UniRule"/>
</dbReference>
<dbReference type="EC" id="5.4.99.13" evidence="9"/>
<dbReference type="InterPro" id="IPR052040">
    <property type="entry name" value="GTPase/Isobutyryl-CoA_mutase"/>
</dbReference>
<dbReference type="InterPro" id="IPR006099">
    <property type="entry name" value="MeMalonylCoA_mutase_a/b_cat"/>
</dbReference>
<organism evidence="11 12">
    <name type="scientific">Flavobacterium piscinae</name>
    <dbReference type="NCBI Taxonomy" id="2506424"/>
    <lineage>
        <taxon>Bacteria</taxon>
        <taxon>Pseudomonadati</taxon>
        <taxon>Bacteroidota</taxon>
        <taxon>Flavobacteriia</taxon>
        <taxon>Flavobacteriales</taxon>
        <taxon>Flavobacteriaceae</taxon>
        <taxon>Flavobacterium</taxon>
    </lineage>
</organism>
<dbReference type="Pfam" id="PF01642">
    <property type="entry name" value="MM_CoA_mutase"/>
    <property type="match status" value="2"/>
</dbReference>
<dbReference type="Gene3D" id="3.40.50.280">
    <property type="entry name" value="Cobalamin-binding domain"/>
    <property type="match status" value="1"/>
</dbReference>
<sequence length="1144" mass="128735">MEQATPYIPKNKVRIVTAASLFDGHDAAINIMRRIIQATGVEVIHLGHDRSVEEVVNTAIQEDANAIAMTSYQGGHNEYFKYMHDLLKEKGAGHIKIFGGGGGVILPEEIKDLHDYGITRIYSPDDGRAMGLQGMINDLVQKADFPIGDNLNGEANHLEEKNPRAIARVISAAENFPDIAKETLDTIHKKNETSKIPVLGITGTGGAGKSSLVDELVRRFLIDFPEKTIGLISVDPSKRKTGGALLGDRIRMNAINNPRVYMRSLATRQSNLALSKYVAEAIQVLKAAKYDIIILETSGIGQSDTEILEHSDVSLYVMTPEFGAATQLEKIDMLDFADLVAINKFDKRGSLDALRDVKKQYQRNHNLWDADLDSLPVFGTIASQFNDPGMNTLYKKVMDKIVEKTGADLQSTFEITREMSEKIFVIPPHRTRYLSEISENNRKYDETVLSQVEVAQKLYGIYKTIESVGHINKLGLTKYGLNEEQLQAAQSSTNQEFLSLLTKEFDRVKMNLDPFNWEIILNWDEKVNKYKNPIYSFKVRNKEIKIQTHTESLSHSQIPKVALPKYQAWGDILKWNLQENVPGEFPFTSGLYPFKREGEDPTRMFAGEGGPERTNRRFHYVSLGMPAKRLSTAFDSVTLYGNDPDYRPDIYGKIGNAGVSICCLDDAKKLYSGFDLSHPMTSVSMTINGPAPMLLGFFMNAAIDQNCEKYILENNLQDEVEEKINEIYKKKGFERPRYNGELPKGNNGLGLMLLGVTGDQVLPQDVYQDIKIKTLAQVRGTVQADILKEDQAQNTCIFSTEFALRLMGDVQEYFIQKNVRNFYSVSISGYHIAEAGANPITQLAFTLANGFTYVEYYLSRGMNINDFGPNLSFFFSNGIDPEYAVIGRVARKIWAKAMKNKYGANERAQMLKYHIQTSGRSLHAQEIDFNDIRTTLQALYAIYDNCNSLHTNAYDEAITTPTEESVRRAMAIQLIINKELGLAKNENPIQGSFIIEELTDLVEEAVLQEFDRITERGGVLGAMETMYQRSKIQEESLYYETLKHTGEFPIIGVNTFLSSKGSPTVIPAEVIRATEDEKQFQINTLETLHQLHAEKVKEQLNSLQEAAIKNQNLFERLMEATKYCSLGQITSALFEVGGQYRRNM</sequence>
<evidence type="ECO:0000256" key="5">
    <source>
        <dbReference type="ARBA" id="ARBA00023134"/>
    </source>
</evidence>
<keyword evidence="9" id="KW-0511">Multifunctional enzyme</keyword>
<dbReference type="FunFam" id="3.40.50.280:FF:000005">
    <property type="entry name" value="Fused isobutyryl-CoA mutase"/>
    <property type="match status" value="1"/>
</dbReference>
<proteinExistence type="inferred from homology"/>
<dbReference type="Pfam" id="PF03308">
    <property type="entry name" value="MeaB"/>
    <property type="match status" value="1"/>
</dbReference>
<dbReference type="Gene3D" id="3.20.20.240">
    <property type="entry name" value="Methylmalonyl-CoA mutase"/>
    <property type="match status" value="1"/>
</dbReference>
<feature type="binding site" evidence="9">
    <location>
        <position position="248"/>
    </location>
    <ligand>
        <name>Mg(2+)</name>
        <dbReference type="ChEBI" id="CHEBI:18420"/>
        <label>1</label>
        <note>catalytic</note>
    </ligand>
</feature>
<dbReference type="GO" id="GO:0000287">
    <property type="term" value="F:magnesium ion binding"/>
    <property type="evidence" value="ECO:0007669"/>
    <property type="project" value="UniProtKB-UniRule"/>
</dbReference>
<dbReference type="InterPro" id="IPR006158">
    <property type="entry name" value="Cobalamin-bd"/>
</dbReference>
<keyword evidence="9" id="KW-0479">Metal-binding</keyword>
<reference evidence="12" key="1">
    <citation type="submission" date="2019-01" db="EMBL/GenBank/DDBJ databases">
        <title>Cytophagaceae bacterium strain CAR-16.</title>
        <authorList>
            <person name="Chen W.-M."/>
        </authorList>
    </citation>
    <scope>NUCLEOTIDE SEQUENCE [LARGE SCALE GENOMIC DNA]</scope>
    <source>
        <strain evidence="12">ICH-30</strain>
    </source>
</reference>
<keyword evidence="12" id="KW-1185">Reference proteome</keyword>
<comment type="similarity">
    <text evidence="9">Belongs to the IcmF family.</text>
</comment>
<evidence type="ECO:0000313" key="11">
    <source>
        <dbReference type="EMBL" id="RXR30580.1"/>
    </source>
</evidence>
<feature type="binding site" evidence="9">
    <location>
        <position position="912"/>
    </location>
    <ligand>
        <name>substrate</name>
    </ligand>
</feature>
<dbReference type="HAMAP" id="MF_02050">
    <property type="entry name" value="IcmF"/>
    <property type="match status" value="1"/>
</dbReference>
<feature type="binding site" evidence="9">
    <location>
        <position position="823"/>
    </location>
    <ligand>
        <name>substrate</name>
    </ligand>
</feature>
<evidence type="ECO:0000256" key="6">
    <source>
        <dbReference type="ARBA" id="ARBA00023186"/>
    </source>
</evidence>
<comment type="catalytic activity">
    <reaction evidence="9">
        <text>2-methylpropanoyl-CoA = butanoyl-CoA</text>
        <dbReference type="Rhea" id="RHEA:13141"/>
        <dbReference type="ChEBI" id="CHEBI:57338"/>
        <dbReference type="ChEBI" id="CHEBI:57371"/>
        <dbReference type="EC" id="5.4.99.13"/>
    </reaction>
</comment>
<feature type="binding site" evidence="9">
    <location>
        <position position="594"/>
    </location>
    <ligand>
        <name>substrate</name>
    </ligand>
</feature>
<name>A0A4Q1KMB9_9FLAO</name>
<feature type="binding site" evidence="9">
    <location>
        <position position="296"/>
    </location>
    <ligand>
        <name>Mg(2+)</name>
        <dbReference type="ChEBI" id="CHEBI:18420"/>
        <label>2</label>
    </ligand>
</feature>
<keyword evidence="9" id="KW-0460">Magnesium</keyword>
<keyword evidence="4 9" id="KW-0378">Hydrolase</keyword>
<dbReference type="PANTHER" id="PTHR43087">
    <property type="entry name" value="LYSINE/ARGININE/ORNITHINE TRANSPORT SYSTEM KINASE"/>
    <property type="match status" value="1"/>
</dbReference>
<dbReference type="GO" id="GO:0047727">
    <property type="term" value="F:isobutyryl-CoA mutase activity"/>
    <property type="evidence" value="ECO:0007669"/>
    <property type="project" value="UniProtKB-UniRule"/>
</dbReference>
<evidence type="ECO:0000256" key="7">
    <source>
        <dbReference type="ARBA" id="ARBA00023235"/>
    </source>
</evidence>
<dbReference type="GO" id="GO:0005525">
    <property type="term" value="F:GTP binding"/>
    <property type="evidence" value="ECO:0007669"/>
    <property type="project" value="UniProtKB-UniRule"/>
</dbReference>
<evidence type="ECO:0000256" key="2">
    <source>
        <dbReference type="ARBA" id="ARBA00022628"/>
    </source>
</evidence>
<dbReference type="InterPro" id="IPR027417">
    <property type="entry name" value="P-loop_NTPase"/>
</dbReference>
<dbReference type="GO" id="GO:0006637">
    <property type="term" value="P:acyl-CoA metabolic process"/>
    <property type="evidence" value="ECO:0007669"/>
    <property type="project" value="UniProtKB-UniRule"/>
</dbReference>
<feature type="binding site" evidence="9">
    <location>
        <position position="248"/>
    </location>
    <ligand>
        <name>Mg(2+)</name>
        <dbReference type="ChEBI" id="CHEBI:18420"/>
        <label>2</label>
    </ligand>
</feature>
<dbReference type="EMBL" id="SBKQ01000011">
    <property type="protein sequence ID" value="RXR30580.1"/>
    <property type="molecule type" value="Genomic_DNA"/>
</dbReference>
<feature type="binding site" evidence="9">
    <location>
        <position position="872"/>
    </location>
    <ligand>
        <name>substrate</name>
    </ligand>
</feature>
<comment type="caution">
    <text evidence="9">Lacks conserved residue(s) required for the propagation of feature annotation.</text>
</comment>
<comment type="subunit">
    <text evidence="9">Homodimer.</text>
</comment>
<feature type="binding site" evidence="9">
    <location>
        <position position="251"/>
    </location>
    <ligand>
        <name>GTP</name>
        <dbReference type="ChEBI" id="CHEBI:37565"/>
    </ligand>
</feature>
<evidence type="ECO:0000256" key="8">
    <source>
        <dbReference type="ARBA" id="ARBA00023285"/>
    </source>
</evidence>
<keyword evidence="8 9" id="KW-0170">Cobalt</keyword>
<keyword evidence="7 9" id="KW-0413">Isomerase</keyword>
<dbReference type="RefSeq" id="WP_129464938.1">
    <property type="nucleotide sequence ID" value="NZ_SBKQ01000011.1"/>
</dbReference>
<feature type="domain" description="B12-binding" evidence="10">
    <location>
        <begin position="12"/>
        <end position="150"/>
    </location>
</feature>
<evidence type="ECO:0000313" key="12">
    <source>
        <dbReference type="Proteomes" id="UP000289734"/>
    </source>
</evidence>
<evidence type="ECO:0000256" key="1">
    <source>
        <dbReference type="ARBA" id="ARBA00001922"/>
    </source>
</evidence>
<gene>
    <name evidence="9" type="primary">icmF</name>
    <name evidence="11" type="ORF">EQG68_10975</name>
</gene>
<evidence type="ECO:0000256" key="4">
    <source>
        <dbReference type="ARBA" id="ARBA00022801"/>
    </source>
</evidence>
<dbReference type="GO" id="GO:0031419">
    <property type="term" value="F:cobalamin binding"/>
    <property type="evidence" value="ECO:0007669"/>
    <property type="project" value="UniProtKB-UniRule"/>
</dbReference>
<feature type="binding site" evidence="9">
    <location>
        <position position="779"/>
    </location>
    <ligand>
        <name>substrate</name>
    </ligand>
</feature>
<dbReference type="SUPFAM" id="SSF52242">
    <property type="entry name" value="Cobalamin (vitamin B12)-binding domain"/>
    <property type="match status" value="1"/>
</dbReference>
<keyword evidence="5 9" id="KW-0342">GTP-binding</keyword>
<evidence type="ECO:0000256" key="3">
    <source>
        <dbReference type="ARBA" id="ARBA00022741"/>
    </source>
</evidence>
<dbReference type="GO" id="GO:0034784">
    <property type="term" value="F:pivalyl-CoA mutase activity"/>
    <property type="evidence" value="ECO:0007669"/>
    <property type="project" value="InterPro"/>
</dbReference>
<feature type="binding site" evidence="9">
    <location>
        <position position="210"/>
    </location>
    <ligand>
        <name>Mg(2+)</name>
        <dbReference type="ChEBI" id="CHEBI:18420"/>
        <label>1</label>
        <note>catalytic</note>
    </ligand>
</feature>
<keyword evidence="6 9" id="KW-0143">Chaperone</keyword>
<dbReference type="PROSITE" id="PS51332">
    <property type="entry name" value="B12_BINDING"/>
    <property type="match status" value="1"/>
</dbReference>
<comment type="function">
    <text evidence="9">Catalyzes the reversible interconversion of isobutyryl-CoA and n-butyryl-CoA, using radical chemistry. Also exhibits GTPase activity, associated with its G-protein domain (MeaI) that functions as a chaperone that assists cofactor delivery and proper holo-enzyme assembly.</text>
</comment>
<dbReference type="Proteomes" id="UP000289734">
    <property type="component" value="Unassembled WGS sequence"/>
</dbReference>
<feature type="binding site" evidence="9">
    <location>
        <position position="629"/>
    </location>
    <ligand>
        <name>substrate</name>
    </ligand>
</feature>
<evidence type="ECO:0000259" key="10">
    <source>
        <dbReference type="PROSITE" id="PS51332"/>
    </source>
</evidence>
<feature type="binding site" evidence="9">
    <location>
        <position position="235"/>
    </location>
    <ligand>
        <name>Mg(2+)</name>
        <dbReference type="ChEBI" id="CHEBI:18420"/>
        <label>2</label>
    </ligand>
</feature>
<feature type="binding site" evidence="9">
    <location>
        <position position="1143"/>
    </location>
    <ligand>
        <name>GTP</name>
        <dbReference type="ChEBI" id="CHEBI:37565"/>
    </ligand>
</feature>
<feature type="binding site" description="axial binding residue" evidence="9">
    <location>
        <position position="25"/>
    </location>
    <ligand>
        <name>adenosylcob(III)alamin</name>
        <dbReference type="ChEBI" id="CHEBI:18408"/>
    </ligand>
    <ligandPart>
        <name>Co</name>
        <dbReference type="ChEBI" id="CHEBI:27638"/>
    </ligandPart>
</feature>
<comment type="cofactor">
    <cofactor evidence="9">
        <name>Mg(2+)</name>
        <dbReference type="ChEBI" id="CHEBI:18420"/>
    </cofactor>
</comment>
<feature type="binding site" evidence="9">
    <location>
        <position position="1024"/>
    </location>
    <ligand>
        <name>GTP</name>
        <dbReference type="ChEBI" id="CHEBI:37565"/>
    </ligand>
</feature>
<dbReference type="InterPro" id="IPR036724">
    <property type="entry name" value="Cobalamin-bd_sf"/>
</dbReference>
<dbReference type="InterPro" id="IPR016176">
    <property type="entry name" value="Cbl-dep_enz_cat"/>
</dbReference>
<dbReference type="PANTHER" id="PTHR43087:SF1">
    <property type="entry name" value="LAO_AO TRANSPORT SYSTEM ATPASE"/>
    <property type="match status" value="1"/>
</dbReference>
<dbReference type="Pfam" id="PF02310">
    <property type="entry name" value="B12-binding"/>
    <property type="match status" value="1"/>
</dbReference>
<comment type="cofactor">
    <cofactor evidence="1 9">
        <name>adenosylcob(III)alamin</name>
        <dbReference type="ChEBI" id="CHEBI:18408"/>
    </cofactor>
</comment>
<accession>A0A4Q1KMB9</accession>
<feature type="binding site" evidence="9">
    <location>
        <position position="296"/>
    </location>
    <ligand>
        <name>Mg(2+)</name>
        <dbReference type="ChEBI" id="CHEBI:18420"/>
        <label>1</label>
        <note>catalytic</note>
    </ligand>
</feature>
<dbReference type="SUPFAM" id="SSF52540">
    <property type="entry name" value="P-loop containing nucleoside triphosphate hydrolases"/>
    <property type="match status" value="1"/>
</dbReference>
<comment type="catalytic activity">
    <reaction evidence="9">
        <text>GTP + H2O = GDP + phosphate + H(+)</text>
        <dbReference type="Rhea" id="RHEA:19669"/>
        <dbReference type="ChEBI" id="CHEBI:15377"/>
        <dbReference type="ChEBI" id="CHEBI:15378"/>
        <dbReference type="ChEBI" id="CHEBI:37565"/>
        <dbReference type="ChEBI" id="CHEBI:43474"/>
        <dbReference type="ChEBI" id="CHEBI:58189"/>
    </reaction>
</comment>
<keyword evidence="2 9" id="KW-0846">Cobalamin</keyword>
<feature type="binding site" evidence="9">
    <location>
        <position position="234"/>
    </location>
    <ligand>
        <name>Mg(2+)</name>
        <dbReference type="ChEBI" id="CHEBI:18420"/>
        <label>2</label>
    </ligand>
</feature>
<dbReference type="EC" id="3.6.5.-" evidence="9"/>
<feature type="binding site" evidence="9">
    <location>
        <begin position="343"/>
        <end position="346"/>
    </location>
    <ligand>
        <name>GTP</name>
        <dbReference type="ChEBI" id="CHEBI:37565"/>
    </ligand>
</feature>
<dbReference type="Gene3D" id="3.40.50.300">
    <property type="entry name" value="P-loop containing nucleotide triphosphate hydrolases"/>
    <property type="match status" value="1"/>
</dbReference>
<evidence type="ECO:0000256" key="9">
    <source>
        <dbReference type="HAMAP-Rule" id="MF_02050"/>
    </source>
</evidence>
<dbReference type="CDD" id="cd02071">
    <property type="entry name" value="MM_CoA_mut_B12_BD"/>
    <property type="match status" value="1"/>
</dbReference>
<dbReference type="OrthoDB" id="9762378at2"/>
<feature type="binding site" evidence="9">
    <location>
        <position position="297"/>
    </location>
    <ligand>
        <name>Mg(2+)</name>
        <dbReference type="ChEBI" id="CHEBI:18420"/>
        <label>2</label>
    </ligand>
</feature>
<dbReference type="SUPFAM" id="SSF51703">
    <property type="entry name" value="Cobalamin (vitamin B12)-dependent enzymes"/>
    <property type="match status" value="1"/>
</dbReference>
<comment type="caution">
    <text evidence="11">The sequence shown here is derived from an EMBL/GenBank/DDBJ whole genome shotgun (WGS) entry which is preliminary data.</text>
</comment>
<protein>
    <recommendedName>
        <fullName evidence="9">Fused isobutyryl-CoA mutase</fullName>
    </recommendedName>
    <domain>
        <recommendedName>
            <fullName evidence="9">Isobutyryl-CoA mutase</fullName>
            <shortName evidence="9">ICM</shortName>
            <ecNumber evidence="9">5.4.99.13</ecNumber>
        </recommendedName>
    </domain>
    <domain>
        <recommendedName>
            <fullName evidence="9">P-loop GTPase</fullName>
            <ecNumber evidence="9">3.6.5.-</ecNumber>
        </recommendedName>
        <alternativeName>
            <fullName evidence="9">G-protein chaperone</fullName>
        </alternativeName>
    </domain>
</protein>
<dbReference type="AlphaFoldDB" id="A0A4Q1KMB9"/>
<dbReference type="InterPro" id="IPR033669">
    <property type="entry name" value="IcmF"/>
</dbReference>
<feature type="binding site" evidence="9">
    <location>
        <position position="907"/>
    </location>
    <ligand>
        <name>substrate</name>
    </ligand>
</feature>